<dbReference type="PROSITE" id="PS51779">
    <property type="entry name" value="POTRA"/>
    <property type="match status" value="1"/>
</dbReference>
<organism evidence="12 13">
    <name type="scientific">Exercitatus varius</name>
    <dbReference type="NCBI Taxonomy" id="67857"/>
    <lineage>
        <taxon>Bacteria</taxon>
        <taxon>Pseudomonadati</taxon>
        <taxon>Pseudomonadota</taxon>
        <taxon>Gammaproteobacteria</taxon>
        <taxon>Pasteurellales</taxon>
        <taxon>Pasteurellaceae</taxon>
        <taxon>Exercitatus</taxon>
    </lineage>
</organism>
<dbReference type="Proteomes" id="UP001214976">
    <property type="component" value="Unassembled WGS sequence"/>
</dbReference>
<evidence type="ECO:0000256" key="6">
    <source>
        <dbReference type="ARBA" id="ARBA00022989"/>
    </source>
</evidence>
<dbReference type="RefSeq" id="WP_202936934.1">
    <property type="nucleotide sequence ID" value="NZ_JARQTO010000002.1"/>
</dbReference>
<evidence type="ECO:0000256" key="1">
    <source>
        <dbReference type="ARBA" id="ARBA00004370"/>
    </source>
</evidence>
<dbReference type="InterPro" id="IPR013685">
    <property type="entry name" value="POTRA_FtsQ_type"/>
</dbReference>
<evidence type="ECO:0000256" key="3">
    <source>
        <dbReference type="ARBA" id="ARBA00022519"/>
    </source>
</evidence>
<keyword evidence="7 9" id="KW-0472">Membrane</keyword>
<dbReference type="Proteomes" id="UP001216057">
    <property type="component" value="Unassembled WGS sequence"/>
</dbReference>
<keyword evidence="2 9" id="KW-1003">Cell membrane</keyword>
<dbReference type="GO" id="GO:0005886">
    <property type="term" value="C:plasma membrane"/>
    <property type="evidence" value="ECO:0007669"/>
    <property type="project" value="UniProtKB-SubCell"/>
</dbReference>
<keyword evidence="5 9" id="KW-0812">Transmembrane</keyword>
<comment type="function">
    <text evidence="9">Essential cell division protein. May link together the upstream cell division proteins, which are predominantly cytoplasmic, with the downstream cell division proteins, which are predominantly periplasmic. May control correct divisome assembly.</text>
</comment>
<dbReference type="GeneID" id="93226251"/>
<accession>A0AAW6Q9Z2</accession>
<dbReference type="InterPro" id="IPR034746">
    <property type="entry name" value="POTRA"/>
</dbReference>
<dbReference type="PANTHER" id="PTHR35851:SF1">
    <property type="entry name" value="CELL DIVISION PROTEIN FTSQ"/>
    <property type="match status" value="1"/>
</dbReference>
<dbReference type="Pfam" id="PF08478">
    <property type="entry name" value="POTRA_1"/>
    <property type="match status" value="1"/>
</dbReference>
<keyword evidence="4 9" id="KW-0132">Cell division</keyword>
<dbReference type="InterPro" id="IPR005548">
    <property type="entry name" value="Cell_div_FtsQ/DivIB_C"/>
</dbReference>
<evidence type="ECO:0000256" key="7">
    <source>
        <dbReference type="ARBA" id="ARBA00023136"/>
    </source>
</evidence>
<reference evidence="12 14" key="1">
    <citation type="submission" date="2023-03" db="EMBL/GenBank/DDBJ databases">
        <title>Classification of Bisgaard taxon 6 and taxon 10 as Exercitatus varius gen. nov., spec. nov.</title>
        <authorList>
            <person name="Christensen H."/>
        </authorList>
    </citation>
    <scope>NUCLEOTIDE SEQUENCE</scope>
    <source>
        <strain evidence="11 14">23350_01</strain>
        <strain evidence="12">86116</strain>
    </source>
</reference>
<proteinExistence type="inferred from homology"/>
<dbReference type="AlphaFoldDB" id="A0AAW6Q9Z2"/>
<protein>
    <recommendedName>
        <fullName evidence="9">Cell division protein FtsQ</fullName>
    </recommendedName>
</protein>
<evidence type="ECO:0000256" key="8">
    <source>
        <dbReference type="ARBA" id="ARBA00023306"/>
    </source>
</evidence>
<gene>
    <name evidence="9" type="primary">ftsQ</name>
    <name evidence="12" type="ORF">P7M15_00795</name>
    <name evidence="11" type="ORF">P7M32_00665</name>
</gene>
<evidence type="ECO:0000256" key="2">
    <source>
        <dbReference type="ARBA" id="ARBA00022475"/>
    </source>
</evidence>
<dbReference type="HAMAP" id="MF_00911">
    <property type="entry name" value="FtsQ_subfam"/>
    <property type="match status" value="1"/>
</dbReference>
<feature type="transmembrane region" description="Helical" evidence="9">
    <location>
        <begin position="20"/>
        <end position="42"/>
    </location>
</feature>
<comment type="subcellular location">
    <subcellularLocation>
        <location evidence="9">Cell inner membrane</location>
        <topology evidence="9">Single-pass type II membrane protein</topology>
    </subcellularLocation>
    <subcellularLocation>
        <location evidence="1">Membrane</location>
    </subcellularLocation>
    <text evidence="9">Localizes to the division septum.</text>
</comment>
<evidence type="ECO:0000313" key="11">
    <source>
        <dbReference type="EMBL" id="MDG2944954.1"/>
    </source>
</evidence>
<dbReference type="GO" id="GO:0032153">
    <property type="term" value="C:cell division site"/>
    <property type="evidence" value="ECO:0007669"/>
    <property type="project" value="UniProtKB-UniRule"/>
</dbReference>
<keyword evidence="8 9" id="KW-0131">Cell cycle</keyword>
<evidence type="ECO:0000313" key="14">
    <source>
        <dbReference type="Proteomes" id="UP001216057"/>
    </source>
</evidence>
<comment type="similarity">
    <text evidence="9">Belongs to the FtsQ/DivIB family. FtsQ subfamily.</text>
</comment>
<keyword evidence="6 9" id="KW-1133">Transmembrane helix</keyword>
<dbReference type="Gene3D" id="3.40.50.11690">
    <property type="entry name" value="Cell division protein FtsQ/DivIB"/>
    <property type="match status" value="1"/>
</dbReference>
<dbReference type="GO" id="GO:0090529">
    <property type="term" value="P:cell septum assembly"/>
    <property type="evidence" value="ECO:0007669"/>
    <property type="project" value="InterPro"/>
</dbReference>
<dbReference type="EMBL" id="JARQTW010000002">
    <property type="protein sequence ID" value="MDG2949069.1"/>
    <property type="molecule type" value="Genomic_DNA"/>
</dbReference>
<evidence type="ECO:0000313" key="12">
    <source>
        <dbReference type="EMBL" id="MDG2949069.1"/>
    </source>
</evidence>
<evidence type="ECO:0000256" key="5">
    <source>
        <dbReference type="ARBA" id="ARBA00022692"/>
    </source>
</evidence>
<dbReference type="Gene3D" id="3.10.20.310">
    <property type="entry name" value="membrane protein fhac"/>
    <property type="match status" value="1"/>
</dbReference>
<dbReference type="PANTHER" id="PTHR35851">
    <property type="entry name" value="CELL DIVISION PROTEIN FTSQ"/>
    <property type="match status" value="1"/>
</dbReference>
<feature type="domain" description="POTRA" evidence="10">
    <location>
        <begin position="55"/>
        <end position="125"/>
    </location>
</feature>
<evidence type="ECO:0000256" key="9">
    <source>
        <dbReference type="HAMAP-Rule" id="MF_00911"/>
    </source>
</evidence>
<dbReference type="EMBL" id="JARQTX010000001">
    <property type="protein sequence ID" value="MDG2944954.1"/>
    <property type="molecule type" value="Genomic_DNA"/>
</dbReference>
<name>A0AAW6Q9Z2_9PAST</name>
<keyword evidence="14" id="KW-1185">Reference proteome</keyword>
<evidence type="ECO:0000313" key="13">
    <source>
        <dbReference type="Proteomes" id="UP001214976"/>
    </source>
</evidence>
<comment type="subunit">
    <text evidence="9">Part of a complex composed of FtsB, FtsL and FtsQ.</text>
</comment>
<dbReference type="InterPro" id="IPR026579">
    <property type="entry name" value="FtsQ"/>
</dbReference>
<dbReference type="InterPro" id="IPR045335">
    <property type="entry name" value="FtsQ_C_sf"/>
</dbReference>
<sequence>MAVIKRKNTVKKARTHDFKARSLIQVKPLLVLLCVGILYYAYSNWQNWLEKLDDKPISSFALLGTPKFTTNADVRDLIIKMGDLKGFFGQDVDKVREQIQSMPWVKGAVVRKIWPDRLSIFVSEYTPIAYWNDDRFLSSDGAVFKLPLEKLKQKDMPRLFGPDYQSAVVWDAWNKIFNELKTKNLNLKSVAIDERGSWDITLDNDITLKLGRGEWKSKIDRFVTIYPQIEVPENKRINYVDLRYKVGAAVNFIEIN</sequence>
<dbReference type="GO" id="GO:0043093">
    <property type="term" value="P:FtsZ-dependent cytokinesis"/>
    <property type="evidence" value="ECO:0007669"/>
    <property type="project" value="UniProtKB-UniRule"/>
</dbReference>
<comment type="caution">
    <text evidence="12">The sequence shown here is derived from an EMBL/GenBank/DDBJ whole genome shotgun (WGS) entry which is preliminary data.</text>
</comment>
<keyword evidence="3 9" id="KW-0997">Cell inner membrane</keyword>
<dbReference type="Pfam" id="PF03799">
    <property type="entry name" value="FtsQ_DivIB_C"/>
    <property type="match status" value="1"/>
</dbReference>
<evidence type="ECO:0000259" key="10">
    <source>
        <dbReference type="PROSITE" id="PS51779"/>
    </source>
</evidence>
<evidence type="ECO:0000256" key="4">
    <source>
        <dbReference type="ARBA" id="ARBA00022618"/>
    </source>
</evidence>